<evidence type="ECO:0000256" key="3">
    <source>
        <dbReference type="ARBA" id="ARBA00022692"/>
    </source>
</evidence>
<dbReference type="InterPro" id="IPR046791">
    <property type="entry name" value="Polycystin_dom"/>
</dbReference>
<dbReference type="GO" id="GO:0016020">
    <property type="term" value="C:membrane"/>
    <property type="evidence" value="ECO:0007669"/>
    <property type="project" value="UniProtKB-SubCell"/>
</dbReference>
<evidence type="ECO:0000313" key="7">
    <source>
        <dbReference type="EMBL" id="CAF4323452.1"/>
    </source>
</evidence>
<comment type="subcellular location">
    <subcellularLocation>
        <location evidence="1">Membrane</location>
        <topology evidence="1">Multi-pass membrane protein</topology>
    </subcellularLocation>
</comment>
<sequence length="101" mass="12306">MCTMNYISQDLFYADKCIRRLLINKFELNKVKTIDTFWKYIDRFNNELYTNVIQLKQITNNTKEQFTHQILFSNENFILGTPRLRQIRIDDTYCHIMKDLS</sequence>
<dbReference type="Proteomes" id="UP000663844">
    <property type="component" value="Unassembled WGS sequence"/>
</dbReference>
<protein>
    <recommendedName>
        <fullName evidence="6">Polycystin domain-containing protein</fullName>
    </recommendedName>
</protein>
<accession>A0A820J9V8</accession>
<dbReference type="AlphaFoldDB" id="A0A820J9V8"/>
<proteinExistence type="inferred from homology"/>
<feature type="domain" description="Polycystin" evidence="6">
    <location>
        <begin position="28"/>
        <end position="100"/>
    </location>
</feature>
<reference evidence="7" key="1">
    <citation type="submission" date="2021-02" db="EMBL/GenBank/DDBJ databases">
        <authorList>
            <person name="Nowell W R."/>
        </authorList>
    </citation>
    <scope>NUCLEOTIDE SEQUENCE</scope>
</reference>
<comment type="caution">
    <text evidence="7">The sequence shown here is derived from an EMBL/GenBank/DDBJ whole genome shotgun (WGS) entry which is preliminary data.</text>
</comment>
<keyword evidence="4" id="KW-1133">Transmembrane helix</keyword>
<evidence type="ECO:0000256" key="5">
    <source>
        <dbReference type="ARBA" id="ARBA00023136"/>
    </source>
</evidence>
<evidence type="ECO:0000259" key="6">
    <source>
        <dbReference type="Pfam" id="PF20519"/>
    </source>
</evidence>
<name>A0A820J9V8_9BILA</name>
<evidence type="ECO:0000256" key="2">
    <source>
        <dbReference type="ARBA" id="ARBA00007200"/>
    </source>
</evidence>
<gene>
    <name evidence="7" type="ORF">OXD698_LOCUS47300</name>
</gene>
<keyword evidence="3" id="KW-0812">Transmembrane</keyword>
<comment type="similarity">
    <text evidence="2">Belongs to the polycystin family.</text>
</comment>
<evidence type="ECO:0000256" key="4">
    <source>
        <dbReference type="ARBA" id="ARBA00022989"/>
    </source>
</evidence>
<feature type="non-terminal residue" evidence="7">
    <location>
        <position position="1"/>
    </location>
</feature>
<evidence type="ECO:0000313" key="8">
    <source>
        <dbReference type="Proteomes" id="UP000663844"/>
    </source>
</evidence>
<dbReference type="EMBL" id="CAJOAZ010018183">
    <property type="protein sequence ID" value="CAF4323452.1"/>
    <property type="molecule type" value="Genomic_DNA"/>
</dbReference>
<keyword evidence="5" id="KW-0472">Membrane</keyword>
<dbReference type="Pfam" id="PF20519">
    <property type="entry name" value="Polycystin_dom"/>
    <property type="match status" value="1"/>
</dbReference>
<evidence type="ECO:0000256" key="1">
    <source>
        <dbReference type="ARBA" id="ARBA00004141"/>
    </source>
</evidence>
<organism evidence="7 8">
    <name type="scientific">Adineta steineri</name>
    <dbReference type="NCBI Taxonomy" id="433720"/>
    <lineage>
        <taxon>Eukaryota</taxon>
        <taxon>Metazoa</taxon>
        <taxon>Spiralia</taxon>
        <taxon>Gnathifera</taxon>
        <taxon>Rotifera</taxon>
        <taxon>Eurotatoria</taxon>
        <taxon>Bdelloidea</taxon>
        <taxon>Adinetida</taxon>
        <taxon>Adinetidae</taxon>
        <taxon>Adineta</taxon>
    </lineage>
</organism>